<dbReference type="GO" id="GO:0000981">
    <property type="term" value="F:DNA-binding transcription factor activity, RNA polymerase II-specific"/>
    <property type="evidence" value="ECO:0007669"/>
    <property type="project" value="InterPro"/>
</dbReference>
<dbReference type="SUPFAM" id="SSF57701">
    <property type="entry name" value="Zn2/Cys6 DNA-binding domain"/>
    <property type="match status" value="1"/>
</dbReference>
<evidence type="ECO:0000256" key="5">
    <source>
        <dbReference type="ARBA" id="ARBA00023163"/>
    </source>
</evidence>
<sequence length="208" mass="23556">MKPKNGCNTCKLRRVKCDETKPGCTRCQNFGRVCDGYELKSPSHEPAWLVKDEGSSLSAAKIKKKPIPVEKFLSVPRARTALIRHLGPCENCQERNVKCPLEHHDLKVVEMAYQNASRDGKSTNHREGKPIPKCKSLNNTGYHANKMMNEESPLVYNTHQPRIESDTNDTDYNSDDLPDDPELSASAKERITNPKAYFDKLKSLEQDK</sequence>
<evidence type="ECO:0000256" key="1">
    <source>
        <dbReference type="ARBA" id="ARBA00022723"/>
    </source>
</evidence>
<dbReference type="CDD" id="cd00067">
    <property type="entry name" value="GAL4"/>
    <property type="match status" value="1"/>
</dbReference>
<reference evidence="9 10" key="1">
    <citation type="journal article" date="2020" name="Genome Biol. Evol.">
        <title>Comparative genomics of Sclerotiniaceae.</title>
        <authorList>
            <person name="Valero Jimenez C.A."/>
            <person name="Steentjes M."/>
            <person name="Scholten O.E."/>
            <person name="Van Kan J.A.L."/>
        </authorList>
    </citation>
    <scope>NUCLEOTIDE SEQUENCE [LARGE SCALE GENOMIC DNA]</scope>
    <source>
        <strain evidence="9 10">MUCL 94</strain>
    </source>
</reference>
<dbReference type="PROSITE" id="PS00463">
    <property type="entry name" value="ZN2_CY6_FUNGAL_1"/>
    <property type="match status" value="1"/>
</dbReference>
<dbReference type="AlphaFoldDB" id="A0A9P5HLI4"/>
<feature type="region of interest" description="Disordered" evidence="7">
    <location>
        <begin position="161"/>
        <end position="194"/>
    </location>
</feature>
<dbReference type="SMART" id="SM00066">
    <property type="entry name" value="GAL4"/>
    <property type="match status" value="1"/>
</dbReference>
<keyword evidence="2" id="KW-0862">Zinc</keyword>
<comment type="caution">
    <text evidence="9">The sequence shown here is derived from an EMBL/GenBank/DDBJ whole genome shotgun (WGS) entry which is preliminary data.</text>
</comment>
<evidence type="ECO:0000256" key="7">
    <source>
        <dbReference type="SAM" id="MobiDB-lite"/>
    </source>
</evidence>
<evidence type="ECO:0000259" key="8">
    <source>
        <dbReference type="PROSITE" id="PS50048"/>
    </source>
</evidence>
<protein>
    <recommendedName>
        <fullName evidence="8">Zn(2)-C6 fungal-type domain-containing protein</fullName>
    </recommendedName>
</protein>
<dbReference type="Gene3D" id="4.10.240.10">
    <property type="entry name" value="Zn(2)-C6 fungal-type DNA-binding domain"/>
    <property type="match status" value="1"/>
</dbReference>
<name>A0A9P5HLI4_9HELO</name>
<keyword evidence="5" id="KW-0804">Transcription</keyword>
<keyword evidence="1" id="KW-0479">Metal-binding</keyword>
<dbReference type="PROSITE" id="PS50048">
    <property type="entry name" value="ZN2_CY6_FUNGAL_2"/>
    <property type="match status" value="1"/>
</dbReference>
<dbReference type="InterPro" id="IPR036864">
    <property type="entry name" value="Zn2-C6_fun-type_DNA-bd_sf"/>
</dbReference>
<feature type="region of interest" description="Disordered" evidence="7">
    <location>
        <begin position="116"/>
        <end position="138"/>
    </location>
</feature>
<keyword evidence="4" id="KW-0238">DNA-binding</keyword>
<proteinExistence type="predicted"/>
<evidence type="ECO:0000256" key="6">
    <source>
        <dbReference type="ARBA" id="ARBA00023242"/>
    </source>
</evidence>
<keyword evidence="6" id="KW-0539">Nucleus</keyword>
<dbReference type="RefSeq" id="XP_038726522.1">
    <property type="nucleotide sequence ID" value="XM_038882617.1"/>
</dbReference>
<dbReference type="Pfam" id="PF00172">
    <property type="entry name" value="Zn_clus"/>
    <property type="match status" value="1"/>
</dbReference>
<feature type="domain" description="Zn(2)-C6 fungal-type" evidence="8">
    <location>
        <begin position="6"/>
        <end position="34"/>
    </location>
</feature>
<dbReference type="Proteomes" id="UP000710849">
    <property type="component" value="Unassembled WGS sequence"/>
</dbReference>
<dbReference type="InterPro" id="IPR001138">
    <property type="entry name" value="Zn2Cys6_DnaBD"/>
</dbReference>
<organism evidence="9 10">
    <name type="scientific">Botrytis byssoidea</name>
    <dbReference type="NCBI Taxonomy" id="139641"/>
    <lineage>
        <taxon>Eukaryota</taxon>
        <taxon>Fungi</taxon>
        <taxon>Dikarya</taxon>
        <taxon>Ascomycota</taxon>
        <taxon>Pezizomycotina</taxon>
        <taxon>Leotiomycetes</taxon>
        <taxon>Helotiales</taxon>
        <taxon>Sclerotiniaceae</taxon>
        <taxon>Botrytis</taxon>
    </lineage>
</organism>
<evidence type="ECO:0000256" key="3">
    <source>
        <dbReference type="ARBA" id="ARBA00023015"/>
    </source>
</evidence>
<evidence type="ECO:0000313" key="9">
    <source>
        <dbReference type="EMBL" id="KAF7916443.1"/>
    </source>
</evidence>
<keyword evidence="10" id="KW-1185">Reference proteome</keyword>
<feature type="compositionally biased region" description="Acidic residues" evidence="7">
    <location>
        <begin position="166"/>
        <end position="182"/>
    </location>
</feature>
<accession>A0A9P5HLI4</accession>
<dbReference type="GeneID" id="62155690"/>
<dbReference type="GO" id="GO:0008270">
    <property type="term" value="F:zinc ion binding"/>
    <property type="evidence" value="ECO:0007669"/>
    <property type="project" value="InterPro"/>
</dbReference>
<evidence type="ECO:0000313" key="10">
    <source>
        <dbReference type="Proteomes" id="UP000710849"/>
    </source>
</evidence>
<dbReference type="EMBL" id="RCSW01000051">
    <property type="protein sequence ID" value="KAF7916443.1"/>
    <property type="molecule type" value="Genomic_DNA"/>
</dbReference>
<feature type="compositionally biased region" description="Basic and acidic residues" evidence="7">
    <location>
        <begin position="118"/>
        <end position="130"/>
    </location>
</feature>
<gene>
    <name evidence="9" type="ORF">EAE97_012103</name>
</gene>
<evidence type="ECO:0000256" key="4">
    <source>
        <dbReference type="ARBA" id="ARBA00023125"/>
    </source>
</evidence>
<dbReference type="GO" id="GO:0003677">
    <property type="term" value="F:DNA binding"/>
    <property type="evidence" value="ECO:0007669"/>
    <property type="project" value="UniProtKB-KW"/>
</dbReference>
<keyword evidence="3" id="KW-0805">Transcription regulation</keyword>
<dbReference type="PANTHER" id="PTHR36206">
    <property type="entry name" value="ASPERCRYPTIN BIOSYNTHESIS CLUSTER-SPECIFIC TRANSCRIPTION REGULATOR ATNN-RELATED"/>
    <property type="match status" value="1"/>
</dbReference>
<dbReference type="InterPro" id="IPR052360">
    <property type="entry name" value="Transcr_Regulatory_Proteins"/>
</dbReference>
<dbReference type="PANTHER" id="PTHR36206:SF4">
    <property type="entry name" value="HYPOTHETICAL CONSERVED PROTEIN (EUROFUNG)-RELATED"/>
    <property type="match status" value="1"/>
</dbReference>
<evidence type="ECO:0000256" key="2">
    <source>
        <dbReference type="ARBA" id="ARBA00022833"/>
    </source>
</evidence>